<dbReference type="Gene3D" id="3.40.190.10">
    <property type="entry name" value="Periplasmic binding protein-like II"/>
    <property type="match status" value="2"/>
</dbReference>
<evidence type="ECO:0000259" key="5">
    <source>
        <dbReference type="PROSITE" id="PS50931"/>
    </source>
</evidence>
<dbReference type="Pfam" id="PF03466">
    <property type="entry name" value="LysR_substrate"/>
    <property type="match status" value="1"/>
</dbReference>
<evidence type="ECO:0000313" key="6">
    <source>
        <dbReference type="EMBL" id="GAA3729943.1"/>
    </source>
</evidence>
<comment type="similarity">
    <text evidence="1">Belongs to the LysR transcriptional regulatory family.</text>
</comment>
<dbReference type="PANTHER" id="PTHR30346">
    <property type="entry name" value="TRANSCRIPTIONAL DUAL REGULATOR HCAR-RELATED"/>
    <property type="match status" value="1"/>
</dbReference>
<evidence type="ECO:0000256" key="3">
    <source>
        <dbReference type="ARBA" id="ARBA00023125"/>
    </source>
</evidence>
<gene>
    <name evidence="6" type="ORF">GCM10022402_08280</name>
</gene>
<reference evidence="7" key="1">
    <citation type="journal article" date="2019" name="Int. J. Syst. Evol. Microbiol.">
        <title>The Global Catalogue of Microorganisms (GCM) 10K type strain sequencing project: providing services to taxonomists for standard genome sequencing and annotation.</title>
        <authorList>
            <consortium name="The Broad Institute Genomics Platform"/>
            <consortium name="The Broad Institute Genome Sequencing Center for Infectious Disease"/>
            <person name="Wu L."/>
            <person name="Ma J."/>
        </authorList>
    </citation>
    <scope>NUCLEOTIDE SEQUENCE [LARGE SCALE GENOMIC DNA]</scope>
    <source>
        <strain evidence="7">JCM 17137</strain>
    </source>
</reference>
<dbReference type="RefSeq" id="WP_344967451.1">
    <property type="nucleotide sequence ID" value="NZ_BAABDD010000003.1"/>
</dbReference>
<keyword evidence="4" id="KW-0804">Transcription</keyword>
<evidence type="ECO:0000256" key="2">
    <source>
        <dbReference type="ARBA" id="ARBA00023015"/>
    </source>
</evidence>
<feature type="domain" description="HTH lysR-type" evidence="5">
    <location>
        <begin position="2"/>
        <end position="59"/>
    </location>
</feature>
<dbReference type="CDD" id="cd08423">
    <property type="entry name" value="PBP2_LTTR_like_6"/>
    <property type="match status" value="1"/>
</dbReference>
<dbReference type="InterPro" id="IPR036390">
    <property type="entry name" value="WH_DNA-bd_sf"/>
</dbReference>
<organism evidence="6 7">
    <name type="scientific">Salinactinospora qingdaonensis</name>
    <dbReference type="NCBI Taxonomy" id="702744"/>
    <lineage>
        <taxon>Bacteria</taxon>
        <taxon>Bacillati</taxon>
        <taxon>Actinomycetota</taxon>
        <taxon>Actinomycetes</taxon>
        <taxon>Streptosporangiales</taxon>
        <taxon>Nocardiopsidaceae</taxon>
        <taxon>Salinactinospora</taxon>
    </lineage>
</organism>
<sequence>MLDLDRLRALNAIAEYGSVSAAAEILGITTSAVSQQIAKLERETSSQLLERSGRGVRLTDAGQLLVNHADRILTLVAEAEADLEAQRGRVIGHLRVAAFATALRGLLPHVLRDLAERYPQLDVQLFERDPRVALPHVQRGEFDLAMVQGWRNSPLPIPDGLEELHLLDDPAEIVLPAEHPLVGRPWLALAELAEERWIGSPPGDICHTWLVDSLRHGGVEPRVAHYASEYPTQLTLVAAGFGIALLPRLGQGAPHPGVVTLPVRPGLARHLYVVWRSEATRRPAVQAVVAALRRAVDTVEAMQAACAPLSNPGSAK</sequence>
<dbReference type="Pfam" id="PF00126">
    <property type="entry name" value="HTH_1"/>
    <property type="match status" value="1"/>
</dbReference>
<evidence type="ECO:0000256" key="4">
    <source>
        <dbReference type="ARBA" id="ARBA00023163"/>
    </source>
</evidence>
<proteinExistence type="inferred from homology"/>
<dbReference type="EMBL" id="BAABDD010000003">
    <property type="protein sequence ID" value="GAA3729943.1"/>
    <property type="molecule type" value="Genomic_DNA"/>
</dbReference>
<dbReference type="InterPro" id="IPR005119">
    <property type="entry name" value="LysR_subst-bd"/>
</dbReference>
<dbReference type="SUPFAM" id="SSF53850">
    <property type="entry name" value="Periplasmic binding protein-like II"/>
    <property type="match status" value="1"/>
</dbReference>
<evidence type="ECO:0000313" key="7">
    <source>
        <dbReference type="Proteomes" id="UP001500908"/>
    </source>
</evidence>
<evidence type="ECO:0000256" key="1">
    <source>
        <dbReference type="ARBA" id="ARBA00009437"/>
    </source>
</evidence>
<keyword evidence="7" id="KW-1185">Reference proteome</keyword>
<dbReference type="Gene3D" id="1.10.10.10">
    <property type="entry name" value="Winged helix-like DNA-binding domain superfamily/Winged helix DNA-binding domain"/>
    <property type="match status" value="1"/>
</dbReference>
<dbReference type="Proteomes" id="UP001500908">
    <property type="component" value="Unassembled WGS sequence"/>
</dbReference>
<accession>A0ABP7F212</accession>
<dbReference type="InterPro" id="IPR036388">
    <property type="entry name" value="WH-like_DNA-bd_sf"/>
</dbReference>
<comment type="caution">
    <text evidence="6">The sequence shown here is derived from an EMBL/GenBank/DDBJ whole genome shotgun (WGS) entry which is preliminary data.</text>
</comment>
<name>A0ABP7F212_9ACTN</name>
<protein>
    <submittedName>
        <fullName evidence="6">LysR family transcriptional regulator</fullName>
    </submittedName>
</protein>
<keyword evidence="2" id="KW-0805">Transcription regulation</keyword>
<dbReference type="SUPFAM" id="SSF46785">
    <property type="entry name" value="Winged helix' DNA-binding domain"/>
    <property type="match status" value="1"/>
</dbReference>
<keyword evidence="3" id="KW-0238">DNA-binding</keyword>
<dbReference type="PROSITE" id="PS50931">
    <property type="entry name" value="HTH_LYSR"/>
    <property type="match status" value="1"/>
</dbReference>
<dbReference type="InterPro" id="IPR000847">
    <property type="entry name" value="LysR_HTH_N"/>
</dbReference>
<dbReference type="PANTHER" id="PTHR30346:SF29">
    <property type="entry name" value="LYSR SUBSTRATE-BINDING"/>
    <property type="match status" value="1"/>
</dbReference>